<comment type="caution">
    <text evidence="2">The sequence shown here is derived from an EMBL/GenBank/DDBJ whole genome shotgun (WGS) entry which is preliminary data.</text>
</comment>
<keyword evidence="1" id="KW-1133">Transmembrane helix</keyword>
<organism evidence="2 3">
    <name type="scientific">Paenibacillus lignilyticus</name>
    <dbReference type="NCBI Taxonomy" id="1172615"/>
    <lineage>
        <taxon>Bacteria</taxon>
        <taxon>Bacillati</taxon>
        <taxon>Bacillota</taxon>
        <taxon>Bacilli</taxon>
        <taxon>Bacillales</taxon>
        <taxon>Paenibacillaceae</taxon>
        <taxon>Paenibacillus</taxon>
    </lineage>
</organism>
<sequence>MKNGLHVLGYAAYLLVLSTLSFLFYWVIKIWIAMGRFTAADAPPGDIGETEKLFYSYVVPVGYGVMMTLLSFAYRQFLLKSPVSLSALFIIAINLLITVYFLAQFRSFSFS</sequence>
<keyword evidence="1" id="KW-0812">Transmembrane</keyword>
<keyword evidence="1" id="KW-0472">Membrane</keyword>
<gene>
    <name evidence="2" type="ORF">I8J30_09260</name>
</gene>
<accession>A0ABS5CA77</accession>
<name>A0ABS5CA77_9BACL</name>
<evidence type="ECO:0000313" key="2">
    <source>
        <dbReference type="EMBL" id="MBP3962886.1"/>
    </source>
</evidence>
<evidence type="ECO:0000256" key="1">
    <source>
        <dbReference type="SAM" id="Phobius"/>
    </source>
</evidence>
<keyword evidence="3" id="KW-1185">Reference proteome</keyword>
<dbReference type="EMBL" id="JAGKSP010000002">
    <property type="protein sequence ID" value="MBP3962886.1"/>
    <property type="molecule type" value="Genomic_DNA"/>
</dbReference>
<reference evidence="2 3" key="1">
    <citation type="submission" date="2021-04" db="EMBL/GenBank/DDBJ databases">
        <title>Paenibacillus sp. DLE-14 whole genome sequence.</title>
        <authorList>
            <person name="Ham Y.J."/>
        </authorList>
    </citation>
    <scope>NUCLEOTIDE SEQUENCE [LARGE SCALE GENOMIC DNA]</scope>
    <source>
        <strain evidence="2 3">DLE-14</strain>
    </source>
</reference>
<evidence type="ECO:0008006" key="4">
    <source>
        <dbReference type="Google" id="ProtNLM"/>
    </source>
</evidence>
<dbReference type="Proteomes" id="UP000673394">
    <property type="component" value="Unassembled WGS sequence"/>
</dbReference>
<feature type="transmembrane region" description="Helical" evidence="1">
    <location>
        <begin position="12"/>
        <end position="34"/>
    </location>
</feature>
<evidence type="ECO:0000313" key="3">
    <source>
        <dbReference type="Proteomes" id="UP000673394"/>
    </source>
</evidence>
<feature type="transmembrane region" description="Helical" evidence="1">
    <location>
        <begin position="54"/>
        <end position="73"/>
    </location>
</feature>
<protein>
    <recommendedName>
        <fullName evidence="4">DUF2178 domain-containing protein</fullName>
    </recommendedName>
</protein>
<dbReference type="RefSeq" id="WP_210657404.1">
    <property type="nucleotide sequence ID" value="NZ_JAGKSP010000002.1"/>
</dbReference>
<feature type="transmembrane region" description="Helical" evidence="1">
    <location>
        <begin position="85"/>
        <end position="103"/>
    </location>
</feature>
<proteinExistence type="predicted"/>